<gene>
    <name evidence="2" type="ORF">ISS97_10955</name>
</gene>
<dbReference type="InterPro" id="IPR024447">
    <property type="entry name" value="YXWGXW_rpt"/>
</dbReference>
<organism evidence="2 3">
    <name type="scientific">Dyella koreensis</name>
    <dbReference type="NCBI Taxonomy" id="311235"/>
    <lineage>
        <taxon>Bacteria</taxon>
        <taxon>Pseudomonadati</taxon>
        <taxon>Pseudomonadota</taxon>
        <taxon>Gammaproteobacteria</taxon>
        <taxon>Lysobacterales</taxon>
        <taxon>Rhodanobacteraceae</taxon>
        <taxon>Dyella</taxon>
    </lineage>
</organism>
<dbReference type="Pfam" id="PF12779">
    <property type="entry name" value="WXXGXW"/>
    <property type="match status" value="2"/>
</dbReference>
<evidence type="ECO:0000313" key="2">
    <source>
        <dbReference type="EMBL" id="MFK2917780.1"/>
    </source>
</evidence>
<dbReference type="EMBL" id="JADIKD010000010">
    <property type="protein sequence ID" value="MFK2917780.1"/>
    <property type="molecule type" value="Genomic_DNA"/>
</dbReference>
<dbReference type="RefSeq" id="WP_379986654.1">
    <property type="nucleotide sequence ID" value="NZ_JADIKD010000010.1"/>
</dbReference>
<protein>
    <submittedName>
        <fullName evidence="2">YXWGXW repeat-containing protein</fullName>
    </submittedName>
</protein>
<reference evidence="2 3" key="1">
    <citation type="submission" date="2020-10" db="EMBL/GenBank/DDBJ databases">
        <title>Phylogeny of dyella-like bacteria.</title>
        <authorList>
            <person name="Fu J."/>
        </authorList>
    </citation>
    <scope>NUCLEOTIDE SEQUENCE [LARGE SCALE GENOMIC DNA]</scope>
    <source>
        <strain evidence="2 3">BB4</strain>
    </source>
</reference>
<sequence>MNPLARKLAVLTAIGLALGSTAYVPEAVARTSVSVQIGVAPPPPRFERVPPPRRGYAWAPGYWQWNPHMRRHMWITGRWVQARPGYRYRPAGWVRHGNGWRFHDGYWGR</sequence>
<comment type="caution">
    <text evidence="2">The sequence shown here is derived from an EMBL/GenBank/DDBJ whole genome shotgun (WGS) entry which is preliminary data.</text>
</comment>
<dbReference type="Proteomes" id="UP001620408">
    <property type="component" value="Unassembled WGS sequence"/>
</dbReference>
<keyword evidence="3" id="KW-1185">Reference proteome</keyword>
<name>A0ABW8K5B5_9GAMM</name>
<accession>A0ABW8K5B5</accession>
<proteinExistence type="predicted"/>
<feature type="chain" id="PRO_5046756240" evidence="1">
    <location>
        <begin position="23"/>
        <end position="109"/>
    </location>
</feature>
<keyword evidence="1" id="KW-0732">Signal</keyword>
<evidence type="ECO:0000256" key="1">
    <source>
        <dbReference type="SAM" id="SignalP"/>
    </source>
</evidence>
<evidence type="ECO:0000313" key="3">
    <source>
        <dbReference type="Proteomes" id="UP001620408"/>
    </source>
</evidence>
<feature type="signal peptide" evidence="1">
    <location>
        <begin position="1"/>
        <end position="22"/>
    </location>
</feature>